<dbReference type="InterPro" id="IPR052019">
    <property type="entry name" value="F420H2_bilvrd_red/Heme_oxyg"/>
</dbReference>
<dbReference type="GO" id="GO:0005829">
    <property type="term" value="C:cytosol"/>
    <property type="evidence" value="ECO:0007669"/>
    <property type="project" value="TreeGrafter"/>
</dbReference>
<dbReference type="PANTHER" id="PTHR35176">
    <property type="entry name" value="HEME OXYGENASE HI_0854-RELATED"/>
    <property type="match status" value="1"/>
</dbReference>
<dbReference type="SUPFAM" id="SSF50475">
    <property type="entry name" value="FMN-binding split barrel"/>
    <property type="match status" value="1"/>
</dbReference>
<reference evidence="4" key="1">
    <citation type="submission" date="2018-12" db="EMBL/GenBank/DDBJ databases">
        <title>Tengunoibacter tsumagoiensis gen. nov., sp. nov., Dictyobacter kobayashii sp. nov., D. alpinus sp. nov., and D. joshuensis sp. nov. and description of Dictyobacteraceae fam. nov. within the order Ktedonobacterales isolated from Tengu-no-mugimeshi.</title>
        <authorList>
            <person name="Wang C.M."/>
            <person name="Zheng Y."/>
            <person name="Sakai Y."/>
            <person name="Toyoda A."/>
            <person name="Minakuchi Y."/>
            <person name="Abe K."/>
            <person name="Yokota A."/>
            <person name="Yabe S."/>
        </authorList>
    </citation>
    <scope>NUCLEOTIDE SEQUENCE [LARGE SCALE GENOMIC DNA]</scope>
    <source>
        <strain evidence="4">Uno3</strain>
    </source>
</reference>
<dbReference type="NCBIfam" id="TIGR03618">
    <property type="entry name" value="Rv1155_F420"/>
    <property type="match status" value="1"/>
</dbReference>
<dbReference type="Proteomes" id="UP000287352">
    <property type="component" value="Unassembled WGS sequence"/>
</dbReference>
<evidence type="ECO:0000313" key="4">
    <source>
        <dbReference type="Proteomes" id="UP000287352"/>
    </source>
</evidence>
<protein>
    <submittedName>
        <fullName evidence="3">Putative pyridoxamine 5'-phosphate oxidase</fullName>
    </submittedName>
</protein>
<dbReference type="Gene3D" id="2.30.110.10">
    <property type="entry name" value="Electron Transport, Fmn-binding Protein, Chain A"/>
    <property type="match status" value="1"/>
</dbReference>
<dbReference type="GO" id="GO:0070967">
    <property type="term" value="F:coenzyme F420 binding"/>
    <property type="evidence" value="ECO:0007669"/>
    <property type="project" value="TreeGrafter"/>
</dbReference>
<dbReference type="PANTHER" id="PTHR35176:SF6">
    <property type="entry name" value="HEME OXYGENASE HI_0854-RELATED"/>
    <property type="match status" value="1"/>
</dbReference>
<dbReference type="Pfam" id="PF01243">
    <property type="entry name" value="PNPOx_N"/>
    <property type="match status" value="1"/>
</dbReference>
<proteinExistence type="predicted"/>
<feature type="domain" description="Pyridoxamine 5'-phosphate oxidase N-terminal" evidence="2">
    <location>
        <begin position="4"/>
        <end position="117"/>
    </location>
</feature>
<dbReference type="InterPro" id="IPR019920">
    <property type="entry name" value="F420-binding_dom_put"/>
</dbReference>
<evidence type="ECO:0000313" key="3">
    <source>
        <dbReference type="EMBL" id="GCE10763.1"/>
    </source>
</evidence>
<evidence type="ECO:0000259" key="2">
    <source>
        <dbReference type="Pfam" id="PF01243"/>
    </source>
</evidence>
<dbReference type="RefSeq" id="WP_126578338.1">
    <property type="nucleotide sequence ID" value="NZ_BIFR01000001.1"/>
</dbReference>
<accession>A0A401ZV45</accession>
<gene>
    <name evidence="3" type="ORF">KTT_06220</name>
</gene>
<dbReference type="OrthoDB" id="162914at2"/>
<organism evidence="3 4">
    <name type="scientific">Tengunoibacter tsumagoiensis</name>
    <dbReference type="NCBI Taxonomy" id="2014871"/>
    <lineage>
        <taxon>Bacteria</taxon>
        <taxon>Bacillati</taxon>
        <taxon>Chloroflexota</taxon>
        <taxon>Ktedonobacteria</taxon>
        <taxon>Ktedonobacterales</taxon>
        <taxon>Dictyobacteraceae</taxon>
        <taxon>Tengunoibacter</taxon>
    </lineage>
</organism>
<dbReference type="EMBL" id="BIFR01000001">
    <property type="protein sequence ID" value="GCE10763.1"/>
    <property type="molecule type" value="Genomic_DNA"/>
</dbReference>
<keyword evidence="4" id="KW-1185">Reference proteome</keyword>
<name>A0A401ZV45_9CHLR</name>
<dbReference type="AlphaFoldDB" id="A0A401ZV45"/>
<dbReference type="InterPro" id="IPR011576">
    <property type="entry name" value="Pyridox_Oxase_N"/>
</dbReference>
<dbReference type="InterPro" id="IPR012349">
    <property type="entry name" value="Split_barrel_FMN-bd"/>
</dbReference>
<keyword evidence="1" id="KW-0560">Oxidoreductase</keyword>
<dbReference type="GO" id="GO:0016627">
    <property type="term" value="F:oxidoreductase activity, acting on the CH-CH group of donors"/>
    <property type="evidence" value="ECO:0007669"/>
    <property type="project" value="TreeGrafter"/>
</dbReference>
<comment type="caution">
    <text evidence="3">The sequence shown here is derived from an EMBL/GenBank/DDBJ whole genome shotgun (WGS) entry which is preliminary data.</text>
</comment>
<sequence length="131" mass="14992">MGLIPEQHQNILKSVAFAHIATVGPDGSPQSSPVWFDWDGTYLRFGHTRKGQKFHNLQREPRVALSILDPENAYHYLELRGKVIKIEDDTDNHFVNAMAKRYMGLDVYPYRQPTDQGIIVTIKPEHFTAMG</sequence>
<evidence type="ECO:0000256" key="1">
    <source>
        <dbReference type="ARBA" id="ARBA00023002"/>
    </source>
</evidence>